<evidence type="ECO:0000256" key="3">
    <source>
        <dbReference type="ARBA" id="ARBA00013355"/>
    </source>
</evidence>
<name>A0A2A2HFS8_9EURY</name>
<organism evidence="13 15">
    <name type="scientific">Methanosphaera cuniculi</name>
    <dbReference type="NCBI Taxonomy" id="1077256"/>
    <lineage>
        <taxon>Archaea</taxon>
        <taxon>Methanobacteriati</taxon>
        <taxon>Methanobacteriota</taxon>
        <taxon>Methanomada group</taxon>
        <taxon>Methanobacteria</taxon>
        <taxon>Methanobacteriales</taxon>
        <taxon>Methanobacteriaceae</taxon>
        <taxon>Methanosphaera</taxon>
    </lineage>
</organism>
<sequence length="176" mass="20357">MAEYIVFEGIDGAGKSSLIELLHDKLINDGYNVLCIREPSHEILTNPNDDVISTLEFALDRMKQFKRIDFEAYDYVISDRSFYSNIAYQGTSESKIEWIVGVNSFARRPDRFIFVDIAGDTSCKRELGFVDPDMALFLDCCRERYLYLLPDNHLLLDGNVSFEDNLERIMLYLLRG</sequence>
<dbReference type="CDD" id="cd01672">
    <property type="entry name" value="TMPK"/>
    <property type="match status" value="1"/>
</dbReference>
<reference evidence="13 15" key="2">
    <citation type="journal article" date="2017" name="BMC Genomics">
        <title>Genomic analysis of methanogenic archaea reveals a shift towards energy conservation.</title>
        <authorList>
            <person name="Gilmore S.P."/>
            <person name="Henske J.K."/>
            <person name="Sexton J.A."/>
            <person name="Solomon K.V."/>
            <person name="Seppala S."/>
            <person name="Yoo J.I."/>
            <person name="Huyett L.M."/>
            <person name="Pressman A."/>
            <person name="Cogan J.Z."/>
            <person name="Kivenson V."/>
            <person name="Peng X."/>
            <person name="Tan Y."/>
            <person name="Valentine D.L."/>
            <person name="O'Malley M.A."/>
        </authorList>
    </citation>
    <scope>NUCLEOTIDE SEQUENCE [LARGE SCALE GENOMIC DNA]</scope>
    <source>
        <strain evidence="13 15">1R-7</strain>
    </source>
</reference>
<dbReference type="Proteomes" id="UP000217528">
    <property type="component" value="Unassembled WGS sequence"/>
</dbReference>
<dbReference type="EMBL" id="LMVN01000002">
    <property type="protein sequence ID" value="PAV08093.1"/>
    <property type="molecule type" value="Genomic_DNA"/>
</dbReference>
<evidence type="ECO:0000256" key="11">
    <source>
        <dbReference type="HAMAP-Rule" id="MF_00165"/>
    </source>
</evidence>
<evidence type="ECO:0000259" key="12">
    <source>
        <dbReference type="Pfam" id="PF02223"/>
    </source>
</evidence>
<evidence type="ECO:0000256" key="8">
    <source>
        <dbReference type="ARBA" id="ARBA00022840"/>
    </source>
</evidence>
<dbReference type="InterPro" id="IPR027417">
    <property type="entry name" value="P-loop_NTPase"/>
</dbReference>
<gene>
    <name evidence="14" type="primary">tmk_2</name>
    <name evidence="11" type="synonym">tmk</name>
    <name evidence="13" type="ORF">ASJ82_01110</name>
    <name evidence="14" type="ORF">MSCUN_12590</name>
</gene>
<dbReference type="OrthoDB" id="43083at2157"/>
<dbReference type="InterPro" id="IPR039430">
    <property type="entry name" value="Thymidylate_kin-like_dom"/>
</dbReference>
<evidence type="ECO:0000313" key="14">
    <source>
        <dbReference type="EMBL" id="PWL07728.1"/>
    </source>
</evidence>
<dbReference type="Gene3D" id="3.40.50.300">
    <property type="entry name" value="P-loop containing nucleotide triphosphate hydrolases"/>
    <property type="match status" value="1"/>
</dbReference>
<comment type="similarity">
    <text evidence="1 11">Belongs to the thymidylate kinase family.</text>
</comment>
<dbReference type="RefSeq" id="WP_095607993.1">
    <property type="nucleotide sequence ID" value="NZ_LMVN01000002.1"/>
</dbReference>
<evidence type="ECO:0000256" key="5">
    <source>
        <dbReference type="ARBA" id="ARBA00022727"/>
    </source>
</evidence>
<comment type="catalytic activity">
    <reaction evidence="10 11">
        <text>dTMP + ATP = dTDP + ADP</text>
        <dbReference type="Rhea" id="RHEA:13517"/>
        <dbReference type="ChEBI" id="CHEBI:30616"/>
        <dbReference type="ChEBI" id="CHEBI:58369"/>
        <dbReference type="ChEBI" id="CHEBI:63528"/>
        <dbReference type="ChEBI" id="CHEBI:456216"/>
        <dbReference type="EC" id="2.7.4.9"/>
    </reaction>
</comment>
<dbReference type="GO" id="GO:0005524">
    <property type="term" value="F:ATP binding"/>
    <property type="evidence" value="ECO:0007669"/>
    <property type="project" value="UniProtKB-UniRule"/>
</dbReference>
<dbReference type="PANTHER" id="PTHR10344">
    <property type="entry name" value="THYMIDYLATE KINASE"/>
    <property type="match status" value="1"/>
</dbReference>
<keyword evidence="7 11" id="KW-0418">Kinase</keyword>
<evidence type="ECO:0000313" key="16">
    <source>
        <dbReference type="Proteomes" id="UP000246004"/>
    </source>
</evidence>
<accession>A0A2A2HFS8</accession>
<keyword evidence="15" id="KW-1185">Reference proteome</keyword>
<keyword evidence="4 11" id="KW-0808">Transferase</keyword>
<evidence type="ECO:0000256" key="10">
    <source>
        <dbReference type="ARBA" id="ARBA00048743"/>
    </source>
</evidence>
<evidence type="ECO:0000313" key="15">
    <source>
        <dbReference type="Proteomes" id="UP000217528"/>
    </source>
</evidence>
<evidence type="ECO:0000256" key="1">
    <source>
        <dbReference type="ARBA" id="ARBA00009776"/>
    </source>
</evidence>
<evidence type="ECO:0000256" key="9">
    <source>
        <dbReference type="ARBA" id="ARBA00029962"/>
    </source>
</evidence>
<dbReference type="HAMAP" id="MF_00165">
    <property type="entry name" value="Thymidylate_kinase"/>
    <property type="match status" value="1"/>
</dbReference>
<dbReference type="AlphaFoldDB" id="A0A2A2HFS8"/>
<dbReference type="SUPFAM" id="SSF52540">
    <property type="entry name" value="P-loop containing nucleoside triphosphate hydrolases"/>
    <property type="match status" value="1"/>
</dbReference>
<feature type="domain" description="Thymidylate kinase-like" evidence="12">
    <location>
        <begin position="7"/>
        <end position="164"/>
    </location>
</feature>
<dbReference type="PANTHER" id="PTHR10344:SF4">
    <property type="entry name" value="UMP-CMP KINASE 2, MITOCHONDRIAL"/>
    <property type="match status" value="1"/>
</dbReference>
<reference evidence="14 16" key="1">
    <citation type="submission" date="2016-04" db="EMBL/GenBank/DDBJ databases">
        <title>Genome sequence of Methanosphaera cuniculi DSM 4103.</title>
        <authorList>
            <person name="Poehlein A."/>
            <person name="Seedorf H."/>
            <person name="Daniel R."/>
        </authorList>
    </citation>
    <scope>NUCLEOTIDE SEQUENCE [LARGE SCALE GENOMIC DNA]</scope>
    <source>
        <strain evidence="14 16">DSM 4103</strain>
    </source>
</reference>
<keyword evidence="6 11" id="KW-0547">Nucleotide-binding</keyword>
<dbReference type="InterPro" id="IPR018095">
    <property type="entry name" value="Thymidylate_kin_CS"/>
</dbReference>
<evidence type="ECO:0000256" key="4">
    <source>
        <dbReference type="ARBA" id="ARBA00022679"/>
    </source>
</evidence>
<dbReference type="GO" id="GO:0004798">
    <property type="term" value="F:dTMP kinase activity"/>
    <property type="evidence" value="ECO:0007669"/>
    <property type="project" value="UniProtKB-UniRule"/>
</dbReference>
<dbReference type="EMBL" id="LWMS01000044">
    <property type="protein sequence ID" value="PWL07728.1"/>
    <property type="molecule type" value="Genomic_DNA"/>
</dbReference>
<dbReference type="PROSITE" id="PS01331">
    <property type="entry name" value="THYMIDYLATE_KINASE"/>
    <property type="match status" value="1"/>
</dbReference>
<dbReference type="GO" id="GO:0006233">
    <property type="term" value="P:dTDP biosynthetic process"/>
    <property type="evidence" value="ECO:0007669"/>
    <property type="project" value="InterPro"/>
</dbReference>
<dbReference type="InterPro" id="IPR018094">
    <property type="entry name" value="Thymidylate_kinase"/>
</dbReference>
<evidence type="ECO:0000313" key="13">
    <source>
        <dbReference type="EMBL" id="PAV08093.1"/>
    </source>
</evidence>
<evidence type="ECO:0000256" key="2">
    <source>
        <dbReference type="ARBA" id="ARBA00012980"/>
    </source>
</evidence>
<comment type="caution">
    <text evidence="13">The sequence shown here is derived from an EMBL/GenBank/DDBJ whole genome shotgun (WGS) entry which is preliminary data.</text>
</comment>
<proteinExistence type="inferred from homology"/>
<dbReference type="Pfam" id="PF02223">
    <property type="entry name" value="Thymidylate_kin"/>
    <property type="match status" value="1"/>
</dbReference>
<protein>
    <recommendedName>
        <fullName evidence="3 11">Probable thymidylate kinase</fullName>
        <ecNumber evidence="2 11">2.7.4.9</ecNumber>
    </recommendedName>
    <alternativeName>
        <fullName evidence="9 11">dTMP kinase</fullName>
    </alternativeName>
</protein>
<dbReference type="EC" id="2.7.4.9" evidence="2 11"/>
<evidence type="ECO:0000256" key="7">
    <source>
        <dbReference type="ARBA" id="ARBA00022777"/>
    </source>
</evidence>
<feature type="binding site" evidence="11">
    <location>
        <begin position="9"/>
        <end position="16"/>
    </location>
    <ligand>
        <name>ATP</name>
        <dbReference type="ChEBI" id="CHEBI:30616"/>
    </ligand>
</feature>
<dbReference type="GO" id="GO:0006235">
    <property type="term" value="P:dTTP biosynthetic process"/>
    <property type="evidence" value="ECO:0007669"/>
    <property type="project" value="UniProtKB-UniRule"/>
</dbReference>
<evidence type="ECO:0000256" key="6">
    <source>
        <dbReference type="ARBA" id="ARBA00022741"/>
    </source>
</evidence>
<dbReference type="GO" id="GO:0006227">
    <property type="term" value="P:dUDP biosynthetic process"/>
    <property type="evidence" value="ECO:0007669"/>
    <property type="project" value="TreeGrafter"/>
</dbReference>
<keyword evidence="5 11" id="KW-0545">Nucleotide biosynthesis</keyword>
<keyword evidence="8 11" id="KW-0067">ATP-binding</keyword>
<dbReference type="Proteomes" id="UP000246004">
    <property type="component" value="Unassembled WGS sequence"/>
</dbReference>
<dbReference type="GO" id="GO:0005737">
    <property type="term" value="C:cytoplasm"/>
    <property type="evidence" value="ECO:0007669"/>
    <property type="project" value="TreeGrafter"/>
</dbReference>